<evidence type="ECO:0000313" key="24">
    <source>
        <dbReference type="Proteomes" id="UP001085076"/>
    </source>
</evidence>
<dbReference type="CDD" id="cd14066">
    <property type="entry name" value="STKc_IRAK"/>
    <property type="match status" value="1"/>
</dbReference>
<keyword evidence="6" id="KW-0808">Transferase</keyword>
<dbReference type="SMART" id="SM00220">
    <property type="entry name" value="S_TKc"/>
    <property type="match status" value="1"/>
</dbReference>
<keyword evidence="17" id="KW-0325">Glycoprotein</keyword>
<evidence type="ECO:0000256" key="5">
    <source>
        <dbReference type="ARBA" id="ARBA00022553"/>
    </source>
</evidence>
<dbReference type="PROSITE" id="PS50011">
    <property type="entry name" value="PROTEIN_KINASE_DOM"/>
    <property type="match status" value="1"/>
</dbReference>
<dbReference type="EMBL" id="JAGGNH010000002">
    <property type="protein sequence ID" value="KAJ0983573.1"/>
    <property type="molecule type" value="Genomic_DNA"/>
</dbReference>
<sequence length="339" mass="37823">MHSHLGLAWRIRRGGVLRKSRQGAGSVVAYSYAELQQITRNFSEKLGSGGFGSVFKGSLPGSSDVAVKRLEQLRQGDKQFRAEVSTLGAIQHVNLIRLCGFCSEGSKRLLVYEYMPNGSLASHLFGSNHKTIDWKTRCQIILGIARGLYYLHERCRECIIHCDIKPENILLDSELSPKVSDFGLAKLMGRDFSRVLTSMRGTIGYLAPEWIAGLPITTKTDVYSFGMMVLELISGKRNSEHFKDGNISFFPLFAATRVAEGDNLSLLDKNLQDEVDIDEITRICRLACWCINDNETYRPSMGQIVQVLEGGLEVNVPPVPKSLLHLMDDSEECRYEGGL</sequence>
<dbReference type="InterPro" id="IPR000719">
    <property type="entry name" value="Prot_kinase_dom"/>
</dbReference>
<dbReference type="OrthoDB" id="5857966at2759"/>
<keyword evidence="3" id="KW-1003">Cell membrane</keyword>
<keyword evidence="24" id="KW-1185">Reference proteome</keyword>
<keyword evidence="13" id="KW-1133">Transmembrane helix</keyword>
<dbReference type="Proteomes" id="UP001085076">
    <property type="component" value="Miscellaneous, Linkage group lg02"/>
</dbReference>
<proteinExistence type="inferred from homology"/>
<evidence type="ECO:0000256" key="4">
    <source>
        <dbReference type="ARBA" id="ARBA00022527"/>
    </source>
</evidence>
<dbReference type="PROSITE" id="PS00107">
    <property type="entry name" value="PROTEIN_KINASE_ATP"/>
    <property type="match status" value="1"/>
</dbReference>
<evidence type="ECO:0000256" key="12">
    <source>
        <dbReference type="ARBA" id="ARBA00022840"/>
    </source>
</evidence>
<evidence type="ECO:0000256" key="18">
    <source>
        <dbReference type="ARBA" id="ARBA00047899"/>
    </source>
</evidence>
<comment type="similarity">
    <text evidence="21">Belongs to the protein kinase superfamily.</text>
</comment>
<evidence type="ECO:0000256" key="20">
    <source>
        <dbReference type="PROSITE-ProRule" id="PRU10141"/>
    </source>
</evidence>
<reference evidence="23" key="2">
    <citation type="journal article" date="2022" name="Hortic Res">
        <title>The genome of Dioscorea zingiberensis sheds light on the biosynthesis, origin and evolution of the medicinally important diosgenin saponins.</title>
        <authorList>
            <person name="Li Y."/>
            <person name="Tan C."/>
            <person name="Li Z."/>
            <person name="Guo J."/>
            <person name="Li S."/>
            <person name="Chen X."/>
            <person name="Wang C."/>
            <person name="Dai X."/>
            <person name="Yang H."/>
            <person name="Song W."/>
            <person name="Hou L."/>
            <person name="Xu J."/>
            <person name="Tong Z."/>
            <person name="Xu A."/>
            <person name="Yuan X."/>
            <person name="Wang W."/>
            <person name="Yang Q."/>
            <person name="Chen L."/>
            <person name="Sun Z."/>
            <person name="Wang K."/>
            <person name="Pan B."/>
            <person name="Chen J."/>
            <person name="Bao Y."/>
            <person name="Liu F."/>
            <person name="Qi X."/>
            <person name="Gang D.R."/>
            <person name="Wen J."/>
            <person name="Li J."/>
        </authorList>
    </citation>
    <scope>NUCLEOTIDE SEQUENCE</scope>
    <source>
        <strain evidence="23">Dzin_1.0</strain>
    </source>
</reference>
<protein>
    <recommendedName>
        <fullName evidence="2">non-specific serine/threonine protein kinase</fullName>
        <ecNumber evidence="2">2.7.11.1</ecNumber>
    </recommendedName>
</protein>
<dbReference type="Gene3D" id="3.30.200.20">
    <property type="entry name" value="Phosphorylase Kinase, domain 1"/>
    <property type="match status" value="1"/>
</dbReference>
<dbReference type="AlphaFoldDB" id="A0A9D5D3S9"/>
<evidence type="ECO:0000259" key="22">
    <source>
        <dbReference type="PROSITE" id="PS50011"/>
    </source>
</evidence>
<evidence type="ECO:0000256" key="19">
    <source>
        <dbReference type="ARBA" id="ARBA00048679"/>
    </source>
</evidence>
<reference evidence="23" key="1">
    <citation type="submission" date="2021-03" db="EMBL/GenBank/DDBJ databases">
        <authorList>
            <person name="Li Z."/>
            <person name="Yang C."/>
        </authorList>
    </citation>
    <scope>NUCLEOTIDE SEQUENCE</scope>
    <source>
        <strain evidence="23">Dzin_1.0</strain>
        <tissue evidence="23">Leaf</tissue>
    </source>
</reference>
<organism evidence="23 24">
    <name type="scientific">Dioscorea zingiberensis</name>
    <dbReference type="NCBI Taxonomy" id="325984"/>
    <lineage>
        <taxon>Eukaryota</taxon>
        <taxon>Viridiplantae</taxon>
        <taxon>Streptophyta</taxon>
        <taxon>Embryophyta</taxon>
        <taxon>Tracheophyta</taxon>
        <taxon>Spermatophyta</taxon>
        <taxon>Magnoliopsida</taxon>
        <taxon>Liliopsida</taxon>
        <taxon>Dioscoreales</taxon>
        <taxon>Dioscoreaceae</taxon>
        <taxon>Dioscorea</taxon>
    </lineage>
</organism>
<feature type="domain" description="Protein kinase" evidence="22">
    <location>
        <begin position="40"/>
        <end position="312"/>
    </location>
</feature>
<keyword evidence="4 21" id="KW-0723">Serine/threonine-protein kinase</keyword>
<evidence type="ECO:0000256" key="13">
    <source>
        <dbReference type="ARBA" id="ARBA00022989"/>
    </source>
</evidence>
<dbReference type="Gene3D" id="1.10.510.10">
    <property type="entry name" value="Transferase(Phosphotransferase) domain 1"/>
    <property type="match status" value="1"/>
</dbReference>
<evidence type="ECO:0000256" key="14">
    <source>
        <dbReference type="ARBA" id="ARBA00023136"/>
    </source>
</evidence>
<keyword evidence="8" id="KW-0732">Signal</keyword>
<evidence type="ECO:0000256" key="8">
    <source>
        <dbReference type="ARBA" id="ARBA00022729"/>
    </source>
</evidence>
<evidence type="ECO:0000256" key="6">
    <source>
        <dbReference type="ARBA" id="ARBA00022679"/>
    </source>
</evidence>
<dbReference type="InterPro" id="IPR008271">
    <property type="entry name" value="Ser/Thr_kinase_AS"/>
</dbReference>
<evidence type="ECO:0000256" key="1">
    <source>
        <dbReference type="ARBA" id="ARBA00004251"/>
    </source>
</evidence>
<keyword evidence="15" id="KW-1015">Disulfide bond</keyword>
<feature type="binding site" evidence="20">
    <location>
        <position position="68"/>
    </location>
    <ligand>
        <name>ATP</name>
        <dbReference type="ChEBI" id="CHEBI:30616"/>
    </ligand>
</feature>
<keyword evidence="5" id="KW-0597">Phosphoprotein</keyword>
<dbReference type="PANTHER" id="PTHR47974">
    <property type="entry name" value="OS07G0415500 PROTEIN"/>
    <property type="match status" value="1"/>
</dbReference>
<evidence type="ECO:0000256" key="3">
    <source>
        <dbReference type="ARBA" id="ARBA00022475"/>
    </source>
</evidence>
<dbReference type="InterPro" id="IPR011009">
    <property type="entry name" value="Kinase-like_dom_sf"/>
</dbReference>
<dbReference type="EC" id="2.7.11.1" evidence="2"/>
<evidence type="ECO:0000256" key="21">
    <source>
        <dbReference type="RuleBase" id="RU000304"/>
    </source>
</evidence>
<keyword evidence="16" id="KW-0675">Receptor</keyword>
<dbReference type="GO" id="GO:0030246">
    <property type="term" value="F:carbohydrate binding"/>
    <property type="evidence" value="ECO:0007669"/>
    <property type="project" value="UniProtKB-KW"/>
</dbReference>
<keyword evidence="11" id="KW-0418">Kinase</keyword>
<keyword evidence="7" id="KW-0812">Transmembrane</keyword>
<evidence type="ECO:0000256" key="7">
    <source>
        <dbReference type="ARBA" id="ARBA00022692"/>
    </source>
</evidence>
<dbReference type="Pfam" id="PF00069">
    <property type="entry name" value="Pkinase"/>
    <property type="match status" value="1"/>
</dbReference>
<comment type="subcellular location">
    <subcellularLocation>
        <location evidence="1">Cell membrane</location>
        <topology evidence="1">Single-pass type I membrane protein</topology>
    </subcellularLocation>
</comment>
<dbReference type="SUPFAM" id="SSF56112">
    <property type="entry name" value="Protein kinase-like (PK-like)"/>
    <property type="match status" value="1"/>
</dbReference>
<evidence type="ECO:0000256" key="17">
    <source>
        <dbReference type="ARBA" id="ARBA00023180"/>
    </source>
</evidence>
<dbReference type="InterPro" id="IPR017441">
    <property type="entry name" value="Protein_kinase_ATP_BS"/>
</dbReference>
<comment type="catalytic activity">
    <reaction evidence="18">
        <text>L-threonyl-[protein] + ATP = O-phospho-L-threonyl-[protein] + ADP + H(+)</text>
        <dbReference type="Rhea" id="RHEA:46608"/>
        <dbReference type="Rhea" id="RHEA-COMP:11060"/>
        <dbReference type="Rhea" id="RHEA-COMP:11605"/>
        <dbReference type="ChEBI" id="CHEBI:15378"/>
        <dbReference type="ChEBI" id="CHEBI:30013"/>
        <dbReference type="ChEBI" id="CHEBI:30616"/>
        <dbReference type="ChEBI" id="CHEBI:61977"/>
        <dbReference type="ChEBI" id="CHEBI:456216"/>
        <dbReference type="EC" id="2.7.11.1"/>
    </reaction>
</comment>
<gene>
    <name evidence="23" type="ORF">J5N97_011828</name>
</gene>
<dbReference type="GO" id="GO:0005524">
    <property type="term" value="F:ATP binding"/>
    <property type="evidence" value="ECO:0007669"/>
    <property type="project" value="UniProtKB-UniRule"/>
</dbReference>
<dbReference type="PANTHER" id="PTHR47974:SF19">
    <property type="entry name" value="RECEPTOR-LIKE SERINE_THREONINE-PROTEIN KINASE"/>
    <property type="match status" value="1"/>
</dbReference>
<evidence type="ECO:0000256" key="16">
    <source>
        <dbReference type="ARBA" id="ARBA00023170"/>
    </source>
</evidence>
<evidence type="ECO:0000256" key="10">
    <source>
        <dbReference type="ARBA" id="ARBA00022741"/>
    </source>
</evidence>
<evidence type="ECO:0000256" key="15">
    <source>
        <dbReference type="ARBA" id="ARBA00023157"/>
    </source>
</evidence>
<evidence type="ECO:0000256" key="9">
    <source>
        <dbReference type="ARBA" id="ARBA00022734"/>
    </source>
</evidence>
<comment type="catalytic activity">
    <reaction evidence="19">
        <text>L-seryl-[protein] + ATP = O-phospho-L-seryl-[protein] + ADP + H(+)</text>
        <dbReference type="Rhea" id="RHEA:17989"/>
        <dbReference type="Rhea" id="RHEA-COMP:9863"/>
        <dbReference type="Rhea" id="RHEA-COMP:11604"/>
        <dbReference type="ChEBI" id="CHEBI:15378"/>
        <dbReference type="ChEBI" id="CHEBI:29999"/>
        <dbReference type="ChEBI" id="CHEBI:30616"/>
        <dbReference type="ChEBI" id="CHEBI:83421"/>
        <dbReference type="ChEBI" id="CHEBI:456216"/>
        <dbReference type="EC" id="2.7.11.1"/>
    </reaction>
</comment>
<dbReference type="GO" id="GO:0004674">
    <property type="term" value="F:protein serine/threonine kinase activity"/>
    <property type="evidence" value="ECO:0007669"/>
    <property type="project" value="UniProtKB-KW"/>
</dbReference>
<dbReference type="GO" id="GO:0005886">
    <property type="term" value="C:plasma membrane"/>
    <property type="evidence" value="ECO:0007669"/>
    <property type="project" value="UniProtKB-SubCell"/>
</dbReference>
<comment type="caution">
    <text evidence="23">The sequence shown here is derived from an EMBL/GenBank/DDBJ whole genome shotgun (WGS) entry which is preliminary data.</text>
</comment>
<keyword evidence="9" id="KW-0430">Lectin</keyword>
<keyword evidence="10 20" id="KW-0547">Nucleotide-binding</keyword>
<evidence type="ECO:0000256" key="2">
    <source>
        <dbReference type="ARBA" id="ARBA00012513"/>
    </source>
</evidence>
<keyword evidence="12 20" id="KW-0067">ATP-binding</keyword>
<keyword evidence="14" id="KW-0472">Membrane</keyword>
<evidence type="ECO:0000256" key="11">
    <source>
        <dbReference type="ARBA" id="ARBA00022777"/>
    </source>
</evidence>
<evidence type="ECO:0000313" key="23">
    <source>
        <dbReference type="EMBL" id="KAJ0983573.1"/>
    </source>
</evidence>
<dbReference type="PROSITE" id="PS00108">
    <property type="entry name" value="PROTEIN_KINASE_ST"/>
    <property type="match status" value="1"/>
</dbReference>
<name>A0A9D5D3S9_9LILI</name>
<dbReference type="FunFam" id="3.30.200.20:FF:000370">
    <property type="entry name" value="Receptor-like protein kinase 4"/>
    <property type="match status" value="1"/>
</dbReference>
<dbReference type="FunFam" id="1.10.510.10:FF:000384">
    <property type="entry name" value="G-type lectin S-receptor-like serine/threonine-protein kinase"/>
    <property type="match status" value="1"/>
</dbReference>
<accession>A0A9D5D3S9</accession>